<sequence>MKSSRPACPSMKSSAWCPVHDDHAIGAAARPLCRFCSGGAQVGNQVGDMPRHAFEMPDQHHVLLARPGFIEASGHQATDIEIGLHRRIRCDTDTDSFGDHPA</sequence>
<keyword evidence="2" id="KW-1185">Reference proteome</keyword>
<dbReference type="AlphaFoldDB" id="A0A2A2K637"/>
<evidence type="ECO:0000313" key="2">
    <source>
        <dbReference type="Proteomes" id="UP000218231"/>
    </source>
</evidence>
<organism evidence="1 2">
    <name type="scientific">Diploscapter pachys</name>
    <dbReference type="NCBI Taxonomy" id="2018661"/>
    <lineage>
        <taxon>Eukaryota</taxon>
        <taxon>Metazoa</taxon>
        <taxon>Ecdysozoa</taxon>
        <taxon>Nematoda</taxon>
        <taxon>Chromadorea</taxon>
        <taxon>Rhabditida</taxon>
        <taxon>Rhabditina</taxon>
        <taxon>Rhabditomorpha</taxon>
        <taxon>Rhabditoidea</taxon>
        <taxon>Rhabditidae</taxon>
        <taxon>Diploscapter</taxon>
    </lineage>
</organism>
<accession>A0A2A2K637</accession>
<name>A0A2A2K637_9BILA</name>
<reference evidence="1 2" key="1">
    <citation type="journal article" date="2017" name="Curr. Biol.">
        <title>Genome architecture and evolution of a unichromosomal asexual nematode.</title>
        <authorList>
            <person name="Fradin H."/>
            <person name="Zegar C."/>
            <person name="Gutwein M."/>
            <person name="Lucas J."/>
            <person name="Kovtun M."/>
            <person name="Corcoran D."/>
            <person name="Baugh L.R."/>
            <person name="Kiontke K."/>
            <person name="Gunsalus K."/>
            <person name="Fitch D.H."/>
            <person name="Piano F."/>
        </authorList>
    </citation>
    <scope>NUCLEOTIDE SEQUENCE [LARGE SCALE GENOMIC DNA]</scope>
    <source>
        <strain evidence="1">PF1309</strain>
    </source>
</reference>
<protein>
    <submittedName>
        <fullName evidence="1">Uncharacterized protein</fullName>
    </submittedName>
</protein>
<gene>
    <name evidence="1" type="ORF">WR25_07241</name>
</gene>
<evidence type="ECO:0000313" key="1">
    <source>
        <dbReference type="EMBL" id="PAV69375.1"/>
    </source>
</evidence>
<proteinExistence type="predicted"/>
<dbReference type="EMBL" id="LIAE01009530">
    <property type="protein sequence ID" value="PAV69375.1"/>
    <property type="molecule type" value="Genomic_DNA"/>
</dbReference>
<comment type="caution">
    <text evidence="1">The sequence shown here is derived from an EMBL/GenBank/DDBJ whole genome shotgun (WGS) entry which is preliminary data.</text>
</comment>
<dbReference type="Proteomes" id="UP000218231">
    <property type="component" value="Unassembled WGS sequence"/>
</dbReference>